<proteinExistence type="predicted"/>
<protein>
    <submittedName>
        <fullName evidence="1">Uncharacterized protein</fullName>
    </submittedName>
</protein>
<gene>
    <name evidence="1" type="ORF">ACFFGH_34300</name>
</gene>
<dbReference type="Proteomes" id="UP001589896">
    <property type="component" value="Unassembled WGS sequence"/>
</dbReference>
<accession>A0ABV6S477</accession>
<keyword evidence="2" id="KW-1185">Reference proteome</keyword>
<evidence type="ECO:0000313" key="2">
    <source>
        <dbReference type="Proteomes" id="UP001589896"/>
    </source>
</evidence>
<dbReference type="RefSeq" id="WP_386677426.1">
    <property type="nucleotide sequence ID" value="NZ_JBHLTG010000036.1"/>
</dbReference>
<dbReference type="EMBL" id="JBHLTG010000036">
    <property type="protein sequence ID" value="MFC0682928.1"/>
    <property type="molecule type" value="Genomic_DNA"/>
</dbReference>
<organism evidence="1 2">
    <name type="scientific">Lysobacter korlensis</name>
    <dbReference type="NCBI Taxonomy" id="553636"/>
    <lineage>
        <taxon>Bacteria</taxon>
        <taxon>Pseudomonadati</taxon>
        <taxon>Pseudomonadota</taxon>
        <taxon>Gammaproteobacteria</taxon>
        <taxon>Lysobacterales</taxon>
        <taxon>Lysobacteraceae</taxon>
        <taxon>Lysobacter</taxon>
    </lineage>
</organism>
<comment type="caution">
    <text evidence="1">The sequence shown here is derived from an EMBL/GenBank/DDBJ whole genome shotgun (WGS) entry which is preliminary data.</text>
</comment>
<dbReference type="Pfam" id="PF14112">
    <property type="entry name" value="DUF4284"/>
    <property type="match status" value="1"/>
</dbReference>
<evidence type="ECO:0000313" key="1">
    <source>
        <dbReference type="EMBL" id="MFC0682928.1"/>
    </source>
</evidence>
<name>A0ABV6S477_9GAMM</name>
<dbReference type="InterPro" id="IPR025560">
    <property type="entry name" value="Imm22"/>
</dbReference>
<sequence>MTRRDFSEDEHYYTQAFERDGVVSVWLELDKPDQEADVDALQSCCGVGYYNIDNQEANHLDARVSLDRLFADVSYSESFAPAAIDRAKELGIDSAYWLLVQFDFAYDPSKVSRPPTGELVFLGVFPYATCAA</sequence>
<reference evidence="1 2" key="1">
    <citation type="submission" date="2024-09" db="EMBL/GenBank/DDBJ databases">
        <authorList>
            <person name="Sun Q."/>
            <person name="Mori K."/>
        </authorList>
    </citation>
    <scope>NUCLEOTIDE SEQUENCE [LARGE SCALE GENOMIC DNA]</scope>
    <source>
        <strain evidence="1 2">KCTC 23076</strain>
    </source>
</reference>